<feature type="transmembrane region" description="Helical" evidence="2">
    <location>
        <begin position="580"/>
        <end position="598"/>
    </location>
</feature>
<evidence type="ECO:0000256" key="2">
    <source>
        <dbReference type="SAM" id="Phobius"/>
    </source>
</evidence>
<accession>A0ABD3GK39</accession>
<proteinExistence type="predicted"/>
<evidence type="ECO:0000313" key="3">
    <source>
        <dbReference type="EMBL" id="KAL3678976.1"/>
    </source>
</evidence>
<dbReference type="Proteomes" id="UP001633002">
    <property type="component" value="Unassembled WGS sequence"/>
</dbReference>
<dbReference type="PANTHER" id="PTHR35482">
    <property type="entry name" value="CYTOCHROME C OXIDASE SUBUNIT"/>
    <property type="match status" value="1"/>
</dbReference>
<dbReference type="AlphaFoldDB" id="A0ABD3GK39"/>
<feature type="compositionally biased region" description="Polar residues" evidence="1">
    <location>
        <begin position="39"/>
        <end position="51"/>
    </location>
</feature>
<evidence type="ECO:0000313" key="4">
    <source>
        <dbReference type="Proteomes" id="UP001633002"/>
    </source>
</evidence>
<feature type="compositionally biased region" description="Basic and acidic residues" evidence="1">
    <location>
        <begin position="171"/>
        <end position="185"/>
    </location>
</feature>
<gene>
    <name evidence="3" type="ORF">R1sor_021932</name>
</gene>
<sequence>MRTSTAGELISRCACGHFSHRFSKSRSAVKFQKLPTFSVPASLSSSGSTPRKSFPSPRNVLGSADSGSQDEFSEDGSNPRPLPPPSSPAQTALARALAYKKEKETAQESSSSSQKPKGAKPLAPERPKDAPVEIVTGRSFQSKMQSSDLSSASSLSSTSPEVNPAASGEKPSGDRKEETLSEVERPSQVSSQGSSSTTLEIGELIEEKLAAASESSILSDKPKVRSEITSETEKESRISLDAFKKAKAYKQQQAEMSEALKRSSNEPAMSADSSTASSSSSGTSGENLVEVEIVTRDGVVKKLVNPKKAFSNVKEYKRTGVSSMDFAGLGFADKKQGGRKVIREVYQPPPPGVLPEVEIITRDAGSSEAGAESNESDLYKPKVSTWGLFPRPADISKTYGGGRTIRPGDILETEEERIAREAKTQKLLSDYKKKMGLDVDPRVKSECEKLFKQGNSLMDSGDLKGALLLFENVMEKMVFQSELHGLAALQGAICLDSLARFEEAREVYEKLISHPNGRIRKQAQKLLYGFRAMEKLKVTTGNRWDTSVYAKYFEAFSDGYNNTYKASEVETNEKLMEQTLAYSLLLFFPILLVVVLALSKNSNL</sequence>
<keyword evidence="4" id="KW-1185">Reference proteome</keyword>
<dbReference type="PANTHER" id="PTHR35482:SF1">
    <property type="entry name" value="CYTOCHROME C OXIDASE SUBUNIT"/>
    <property type="match status" value="1"/>
</dbReference>
<keyword evidence="2" id="KW-1133">Transmembrane helix</keyword>
<feature type="compositionally biased region" description="Basic and acidic residues" evidence="1">
    <location>
        <begin position="220"/>
        <end position="236"/>
    </location>
</feature>
<dbReference type="Gene3D" id="1.25.40.10">
    <property type="entry name" value="Tetratricopeptide repeat domain"/>
    <property type="match status" value="1"/>
</dbReference>
<keyword evidence="2" id="KW-0472">Membrane</keyword>
<reference evidence="3 4" key="1">
    <citation type="submission" date="2024-09" db="EMBL/GenBank/DDBJ databases">
        <title>Chromosome-scale assembly of Riccia sorocarpa.</title>
        <authorList>
            <person name="Paukszto L."/>
        </authorList>
    </citation>
    <scope>NUCLEOTIDE SEQUENCE [LARGE SCALE GENOMIC DNA]</scope>
    <source>
        <strain evidence="3">LP-2024</strain>
        <tissue evidence="3">Aerial parts of the thallus</tissue>
    </source>
</reference>
<feature type="compositionally biased region" description="Low complexity" evidence="1">
    <location>
        <begin position="139"/>
        <end position="159"/>
    </location>
</feature>
<evidence type="ECO:0000256" key="1">
    <source>
        <dbReference type="SAM" id="MobiDB-lite"/>
    </source>
</evidence>
<feature type="region of interest" description="Disordered" evidence="1">
    <location>
        <begin position="251"/>
        <end position="287"/>
    </location>
</feature>
<dbReference type="SUPFAM" id="SSF48452">
    <property type="entry name" value="TPR-like"/>
    <property type="match status" value="1"/>
</dbReference>
<feature type="region of interest" description="Disordered" evidence="1">
    <location>
        <begin position="37"/>
        <end position="236"/>
    </location>
</feature>
<dbReference type="InterPro" id="IPR011990">
    <property type="entry name" value="TPR-like_helical_dom_sf"/>
</dbReference>
<protein>
    <submittedName>
        <fullName evidence="3">Uncharacterized protein</fullName>
    </submittedName>
</protein>
<name>A0ABD3GK39_9MARC</name>
<organism evidence="3 4">
    <name type="scientific">Riccia sorocarpa</name>
    <dbReference type="NCBI Taxonomy" id="122646"/>
    <lineage>
        <taxon>Eukaryota</taxon>
        <taxon>Viridiplantae</taxon>
        <taxon>Streptophyta</taxon>
        <taxon>Embryophyta</taxon>
        <taxon>Marchantiophyta</taxon>
        <taxon>Marchantiopsida</taxon>
        <taxon>Marchantiidae</taxon>
        <taxon>Marchantiales</taxon>
        <taxon>Ricciaceae</taxon>
        <taxon>Riccia</taxon>
    </lineage>
</organism>
<feature type="compositionally biased region" description="Low complexity" evidence="1">
    <location>
        <begin position="270"/>
        <end position="285"/>
    </location>
</feature>
<feature type="compositionally biased region" description="Low complexity" evidence="1">
    <location>
        <begin position="187"/>
        <end position="196"/>
    </location>
</feature>
<keyword evidence="2" id="KW-0812">Transmembrane</keyword>
<dbReference type="EMBL" id="JBJQOH010000007">
    <property type="protein sequence ID" value="KAL3678976.1"/>
    <property type="molecule type" value="Genomic_DNA"/>
</dbReference>
<comment type="caution">
    <text evidence="3">The sequence shown here is derived from an EMBL/GenBank/DDBJ whole genome shotgun (WGS) entry which is preliminary data.</text>
</comment>